<dbReference type="SUPFAM" id="SSF51735">
    <property type="entry name" value="NAD(P)-binding Rossmann-fold domains"/>
    <property type="match status" value="1"/>
</dbReference>
<dbReference type="InterPro" id="IPR057326">
    <property type="entry name" value="KR_dom"/>
</dbReference>
<dbReference type="Pfam" id="PF08659">
    <property type="entry name" value="KR"/>
    <property type="match status" value="2"/>
</dbReference>
<evidence type="ECO:0000313" key="6">
    <source>
        <dbReference type="EMBL" id="TQN64920.1"/>
    </source>
</evidence>
<evidence type="ECO:0000313" key="7">
    <source>
        <dbReference type="Proteomes" id="UP000326340"/>
    </source>
</evidence>
<dbReference type="SMART" id="SM00822">
    <property type="entry name" value="PKS_KR"/>
    <property type="match status" value="1"/>
</dbReference>
<dbReference type="Gene3D" id="3.40.50.720">
    <property type="entry name" value="NAD(P)-binding Rossmann-like Domain"/>
    <property type="match status" value="2"/>
</dbReference>
<evidence type="ECO:0000256" key="1">
    <source>
        <dbReference type="ARBA" id="ARBA00022450"/>
    </source>
</evidence>
<evidence type="ECO:0000259" key="5">
    <source>
        <dbReference type="SMART" id="SM00829"/>
    </source>
</evidence>
<comment type="caution">
    <text evidence="6">The sequence shown here is derived from an EMBL/GenBank/DDBJ whole genome shotgun (WGS) entry which is preliminary data.</text>
</comment>
<gene>
    <name evidence="6" type="primary">GloL-1</name>
    <name evidence="6" type="ORF">CSHISOI_10499</name>
</gene>
<sequence length="421" mass="44439">MNAVFGHTSGEVAAAYAAGVSSLERMPSTWTATRHPGFSFRASPSPARTADCFSTSVRVPEALSTRFPNDLSPADAAGLNPGRGFNSRDGSFADGLMAVTAGRGVDVLTMDPLDDNRAFIGIDMAQLAVLNGAEIGQLLDRIIYLYRGGVQTPITPSRAFPCKEIQKAFQCLAKGTCIGKIVVDLVSEQAGQGGSLPLTPDEPAPVFRPDRFYIIAGGIGGPGASKIRRIAHHGAWDLAILSRSAGTSARDASILTELRGMGCTRIRGVVHLVMVLADVERSRMTVNEWVAATAPKIAGTWNLHRALCNGGDGGEDFFVLVGSMFGVTGRAGQANYAAANAFLDSLVRFRRGLGLGLLLACEIAQHVLTSLMMADEDGSSMADTSTSAPPASFGMGSLMTIEIRNRWRGVFGVDVTLMQLT</sequence>
<evidence type="ECO:0000256" key="3">
    <source>
        <dbReference type="ARBA" id="ARBA00023002"/>
    </source>
</evidence>
<dbReference type="OrthoDB" id="329835at2759"/>
<dbReference type="Gene3D" id="3.90.180.10">
    <property type="entry name" value="Medium-chain alcohol dehydrogenases, catalytic domain"/>
    <property type="match status" value="1"/>
</dbReference>
<dbReference type="AlphaFoldDB" id="A0A5Q4BDC2"/>
<keyword evidence="1" id="KW-0596">Phosphopantetheine</keyword>
<keyword evidence="2" id="KW-0597">Phosphoprotein</keyword>
<keyword evidence="7" id="KW-1185">Reference proteome</keyword>
<dbReference type="Proteomes" id="UP000326340">
    <property type="component" value="Unassembled WGS sequence"/>
</dbReference>
<dbReference type="SMART" id="SM00829">
    <property type="entry name" value="PKS_ER"/>
    <property type="match status" value="1"/>
</dbReference>
<dbReference type="GO" id="GO:0016491">
    <property type="term" value="F:oxidoreductase activity"/>
    <property type="evidence" value="ECO:0007669"/>
    <property type="project" value="UniProtKB-KW"/>
</dbReference>
<dbReference type="PANTHER" id="PTHR43775:SF37">
    <property type="entry name" value="SI:DKEY-61P9.11"/>
    <property type="match status" value="1"/>
</dbReference>
<dbReference type="InterPro" id="IPR036291">
    <property type="entry name" value="NAD(P)-bd_dom_sf"/>
</dbReference>
<protein>
    <submittedName>
        <fullName evidence="6">Highly reducing polyketide synthase gloL</fullName>
    </submittedName>
</protein>
<feature type="domain" description="Ketoreductase" evidence="4">
    <location>
        <begin position="211"/>
        <end position="366"/>
    </location>
</feature>
<dbReference type="InterPro" id="IPR050091">
    <property type="entry name" value="PKS_NRPS_Biosynth_Enz"/>
</dbReference>
<dbReference type="InterPro" id="IPR013968">
    <property type="entry name" value="PKS_KR"/>
</dbReference>
<proteinExistence type="predicted"/>
<feature type="domain" description="Enoyl reductase (ER)" evidence="5">
    <location>
        <begin position="6"/>
        <end position="183"/>
    </location>
</feature>
<dbReference type="EMBL" id="PUHP01001936">
    <property type="protein sequence ID" value="TQN64920.1"/>
    <property type="molecule type" value="Genomic_DNA"/>
</dbReference>
<evidence type="ECO:0000259" key="4">
    <source>
        <dbReference type="SMART" id="SM00822"/>
    </source>
</evidence>
<keyword evidence="3" id="KW-0560">Oxidoreductase</keyword>
<feature type="non-terminal residue" evidence="6">
    <location>
        <position position="421"/>
    </location>
</feature>
<accession>A0A5Q4BDC2</accession>
<dbReference type="GO" id="GO:0006633">
    <property type="term" value="P:fatty acid biosynthetic process"/>
    <property type="evidence" value="ECO:0007669"/>
    <property type="project" value="TreeGrafter"/>
</dbReference>
<reference evidence="6 7" key="1">
    <citation type="journal article" date="2019" name="Sci. Rep.">
        <title>Colletotrichum shisoi sp. nov., an anthracnose pathogen of Perilla frutescens in Japan: molecular phylogenetic, morphological and genomic evidence.</title>
        <authorList>
            <person name="Gan P."/>
            <person name="Tsushima A."/>
            <person name="Hiroyama R."/>
            <person name="Narusaka M."/>
            <person name="Takano Y."/>
            <person name="Narusaka Y."/>
            <person name="Kawaradani M."/>
            <person name="Damm U."/>
            <person name="Shirasu K."/>
        </authorList>
    </citation>
    <scope>NUCLEOTIDE SEQUENCE [LARGE SCALE GENOMIC DNA]</scope>
    <source>
        <strain evidence="6 7">PG-2018a</strain>
    </source>
</reference>
<name>A0A5Q4BDC2_9PEZI</name>
<dbReference type="GO" id="GO:0004312">
    <property type="term" value="F:fatty acid synthase activity"/>
    <property type="evidence" value="ECO:0007669"/>
    <property type="project" value="TreeGrafter"/>
</dbReference>
<organism evidence="6 7">
    <name type="scientific">Colletotrichum shisoi</name>
    <dbReference type="NCBI Taxonomy" id="2078593"/>
    <lineage>
        <taxon>Eukaryota</taxon>
        <taxon>Fungi</taxon>
        <taxon>Dikarya</taxon>
        <taxon>Ascomycota</taxon>
        <taxon>Pezizomycotina</taxon>
        <taxon>Sordariomycetes</taxon>
        <taxon>Hypocreomycetidae</taxon>
        <taxon>Glomerellales</taxon>
        <taxon>Glomerellaceae</taxon>
        <taxon>Colletotrichum</taxon>
        <taxon>Colletotrichum destructivum species complex</taxon>
    </lineage>
</organism>
<dbReference type="GO" id="GO:0044550">
    <property type="term" value="P:secondary metabolite biosynthetic process"/>
    <property type="evidence" value="ECO:0007669"/>
    <property type="project" value="TreeGrafter"/>
</dbReference>
<evidence type="ECO:0000256" key="2">
    <source>
        <dbReference type="ARBA" id="ARBA00022553"/>
    </source>
</evidence>
<dbReference type="PANTHER" id="PTHR43775">
    <property type="entry name" value="FATTY ACID SYNTHASE"/>
    <property type="match status" value="1"/>
</dbReference>
<dbReference type="InterPro" id="IPR020843">
    <property type="entry name" value="ER"/>
</dbReference>